<feature type="compositionally biased region" description="Low complexity" evidence="1">
    <location>
        <begin position="72"/>
        <end position="90"/>
    </location>
</feature>
<protein>
    <submittedName>
        <fullName evidence="2">Uncharacterized protein</fullName>
    </submittedName>
</protein>
<sequence>MGERNWQEEFQKLGLEDPSLPQQSSQHESNFHPRINQHGLSDFDFQHRLNDGDGKNAYPSFESPVTLRYRDSVSSNASSLSRNSTVSSTDTRYFSASGPTSPSPSLSNWSGLPSPLVTTPNRIDRFNTLSPVQSQFPNEPYYSIVEPQGCFVPTKPLPFIQKNDVTRHHYIVPSFAAVGESQAKVMKLIFNYTDSTSFKPKEEYERTIPWHIDGNSSLVTLSQHTSAGRENPVTRNYLLGLGQRLGITTIIVIVSIEVINTIYPLLDNLVKSMEVCNTSNLIEQDQATWWSRVVIIVNQQHGVTDQAAYNQRKEILTVEMPRIQERYRLSHPLSVLFLSTLVHDNIKNPSQAFHYKSCCQRILWQMMEKHMLSGRWCSELISLQNRVDTNLNGGSLLNVLNEDDESSSSSDDALFKTVIDYVDGKKKKPVKRKNTPAPALPPIPAEHAAPPSTLQRRATRRQIQIQTQKLHSHDGDDGTTLPVSERRS</sequence>
<proteinExistence type="predicted"/>
<feature type="region of interest" description="Disordered" evidence="1">
    <location>
        <begin position="72"/>
        <end position="109"/>
    </location>
</feature>
<dbReference type="EMBL" id="JAEPRD010000023">
    <property type="protein sequence ID" value="KAG2207685.1"/>
    <property type="molecule type" value="Genomic_DNA"/>
</dbReference>
<name>A0A8H7RBZ1_9FUNG</name>
<dbReference type="AlphaFoldDB" id="A0A8H7RBZ1"/>
<feature type="compositionally biased region" description="Basic and acidic residues" evidence="1">
    <location>
        <begin position="1"/>
        <end position="15"/>
    </location>
</feature>
<evidence type="ECO:0000256" key="1">
    <source>
        <dbReference type="SAM" id="MobiDB-lite"/>
    </source>
</evidence>
<gene>
    <name evidence="2" type="ORF">INT47_011805</name>
</gene>
<dbReference type="Proteomes" id="UP000603453">
    <property type="component" value="Unassembled WGS sequence"/>
</dbReference>
<comment type="caution">
    <text evidence="2">The sequence shown here is derived from an EMBL/GenBank/DDBJ whole genome shotgun (WGS) entry which is preliminary data.</text>
</comment>
<keyword evidence="3" id="KW-1185">Reference proteome</keyword>
<dbReference type="OrthoDB" id="2287234at2759"/>
<evidence type="ECO:0000313" key="3">
    <source>
        <dbReference type="Proteomes" id="UP000603453"/>
    </source>
</evidence>
<feature type="region of interest" description="Disordered" evidence="1">
    <location>
        <begin position="1"/>
        <end position="38"/>
    </location>
</feature>
<feature type="region of interest" description="Disordered" evidence="1">
    <location>
        <begin position="426"/>
        <end position="488"/>
    </location>
</feature>
<feature type="compositionally biased region" description="Polar residues" evidence="1">
    <location>
        <begin position="91"/>
        <end position="109"/>
    </location>
</feature>
<accession>A0A8H7RBZ1</accession>
<evidence type="ECO:0000313" key="2">
    <source>
        <dbReference type="EMBL" id="KAG2207685.1"/>
    </source>
</evidence>
<reference evidence="2" key="1">
    <citation type="submission" date="2020-12" db="EMBL/GenBank/DDBJ databases">
        <title>Metabolic potential, ecology and presence of endohyphal bacteria is reflected in genomic diversity of Mucoromycotina.</title>
        <authorList>
            <person name="Muszewska A."/>
            <person name="Okrasinska A."/>
            <person name="Steczkiewicz K."/>
            <person name="Drgas O."/>
            <person name="Orlowska M."/>
            <person name="Perlinska-Lenart U."/>
            <person name="Aleksandrzak-Piekarczyk T."/>
            <person name="Szatraj K."/>
            <person name="Zielenkiewicz U."/>
            <person name="Pilsyk S."/>
            <person name="Malc E."/>
            <person name="Mieczkowski P."/>
            <person name="Kruszewska J.S."/>
            <person name="Biernat P."/>
            <person name="Pawlowska J."/>
        </authorList>
    </citation>
    <scope>NUCLEOTIDE SEQUENCE</scope>
    <source>
        <strain evidence="2">WA0000017839</strain>
    </source>
</reference>
<organism evidence="2 3">
    <name type="scientific">Mucor saturninus</name>
    <dbReference type="NCBI Taxonomy" id="64648"/>
    <lineage>
        <taxon>Eukaryota</taxon>
        <taxon>Fungi</taxon>
        <taxon>Fungi incertae sedis</taxon>
        <taxon>Mucoromycota</taxon>
        <taxon>Mucoromycotina</taxon>
        <taxon>Mucoromycetes</taxon>
        <taxon>Mucorales</taxon>
        <taxon>Mucorineae</taxon>
        <taxon>Mucoraceae</taxon>
        <taxon>Mucor</taxon>
    </lineage>
</organism>